<dbReference type="Proteomes" id="UP000074561">
    <property type="component" value="Chromosome"/>
</dbReference>
<dbReference type="KEGG" id="cpra:CPter91_3561"/>
<dbReference type="OrthoDB" id="120841at2"/>
<dbReference type="EMBL" id="CP013234">
    <property type="protein sequence ID" value="AMP05882.1"/>
    <property type="molecule type" value="Genomic_DNA"/>
</dbReference>
<proteinExistence type="predicted"/>
<evidence type="ECO:0000313" key="1">
    <source>
        <dbReference type="EMBL" id="AMP05882.1"/>
    </source>
</evidence>
<protein>
    <submittedName>
        <fullName evidence="1">Uncharacterized protein</fullName>
    </submittedName>
</protein>
<reference evidence="1 2" key="1">
    <citation type="submission" date="2015-11" db="EMBL/GenBank/DDBJ databases">
        <title>Exploring the genomic traits of fungus-feeding bacterial genus Collimonas.</title>
        <authorList>
            <person name="Song C."/>
            <person name="Schmidt R."/>
            <person name="de Jager V."/>
            <person name="Krzyzanowska D."/>
            <person name="Jongedijk E."/>
            <person name="Cankar K."/>
            <person name="Beekwilder J."/>
            <person name="van Veen A."/>
            <person name="de Boer W."/>
            <person name="van Veen J.A."/>
            <person name="Garbeva P."/>
        </authorList>
    </citation>
    <scope>NUCLEOTIDE SEQUENCE [LARGE SCALE GENOMIC DNA]</scope>
    <source>
        <strain evidence="1 2">Ter91</strain>
    </source>
</reference>
<accession>A0A127Q8E3</accession>
<dbReference type="RefSeq" id="WP_061942074.1">
    <property type="nucleotide sequence ID" value="NZ_CP013234.1"/>
</dbReference>
<sequence>MPFFIGRLQTPNLEFILSASYHLYRTVRLLRLKLCCLLLLAGGQAVLAKNIPAKAPAPAPAFATRQAALAALPPLMLWVWERPDDTRSWLANSTRASKSAEAGDAAGADLQAQRIGVAALDSTVLLRDGSATVWRRQQALRLPPEWSAAGRLLPKAPLVTIVHVDMASGAHKPQLNERQKQTIVRAVTAAAKRSPSQVVQLDFEVMHSQKPFLADVIRRSRAALPENVALSLTAQPSWCVGDAWLADLPVDEVVPMAFRMTGDVKRTQEILIHDGRFPRPECQPSLGLALNEQPWPDKLRSQRLYLFNRAAWSVTPMASWSVRLGAFLP</sequence>
<evidence type="ECO:0000313" key="2">
    <source>
        <dbReference type="Proteomes" id="UP000074561"/>
    </source>
</evidence>
<name>A0A127Q8E3_9BURK</name>
<dbReference type="STRING" id="279113.CPter91_3561"/>
<dbReference type="AlphaFoldDB" id="A0A127Q8E3"/>
<gene>
    <name evidence="1" type="ORF">CPter91_3561</name>
</gene>
<organism evidence="1 2">
    <name type="scientific">Collimonas pratensis</name>
    <dbReference type="NCBI Taxonomy" id="279113"/>
    <lineage>
        <taxon>Bacteria</taxon>
        <taxon>Pseudomonadati</taxon>
        <taxon>Pseudomonadota</taxon>
        <taxon>Betaproteobacteria</taxon>
        <taxon>Burkholderiales</taxon>
        <taxon>Oxalobacteraceae</taxon>
        <taxon>Collimonas</taxon>
    </lineage>
</organism>
<dbReference type="PATRIC" id="fig|279113.9.peg.3530"/>